<protein>
    <submittedName>
        <fullName evidence="1">Ferredoxin-thioredoxin reductase catalytic subunit/TusA-related sulfurtransferase</fullName>
    </submittedName>
</protein>
<comment type="caution">
    <text evidence="1">The sequence shown here is derived from an EMBL/GenBank/DDBJ whole genome shotgun (WGS) entry which is preliminary data.</text>
</comment>
<reference evidence="1 2" key="1">
    <citation type="submission" date="2020-07" db="EMBL/GenBank/DDBJ databases">
        <title>Genomic Encyclopedia of Type Strains, Phase III (KMG-III): the genomes of soil and plant-associated and newly described type strains.</title>
        <authorList>
            <person name="Whitman W."/>
        </authorList>
    </citation>
    <scope>NUCLEOTIDE SEQUENCE [LARGE SCALE GENOMIC DNA]</scope>
    <source>
        <strain evidence="1 2">DSM 11255</strain>
    </source>
</reference>
<dbReference type="EMBL" id="JACCBS010000002">
    <property type="protein sequence ID" value="NYE57792.1"/>
    <property type="molecule type" value="Genomic_DNA"/>
</dbReference>
<gene>
    <name evidence="1" type="ORF">HDG70_001507</name>
</gene>
<organism evidence="1 2">
    <name type="scientific">Carboxydothermus ferrireducens DSM 11255</name>
    <dbReference type="NCBI Taxonomy" id="1119529"/>
    <lineage>
        <taxon>Bacteria</taxon>
        <taxon>Bacillati</taxon>
        <taxon>Bacillota</taxon>
        <taxon>Clostridia</taxon>
        <taxon>Thermoanaerobacterales</taxon>
        <taxon>Thermoanaerobacteraceae</taxon>
        <taxon>Carboxydothermus</taxon>
    </lineage>
</organism>
<name>A0ABX2RD25_9THEO</name>
<evidence type="ECO:0000313" key="1">
    <source>
        <dbReference type="EMBL" id="NYE57792.1"/>
    </source>
</evidence>
<dbReference type="Pfam" id="PF02943">
    <property type="entry name" value="FeThRed_B"/>
    <property type="match status" value="1"/>
</dbReference>
<dbReference type="InterPro" id="IPR004209">
    <property type="entry name" value="FTR_bsu"/>
</dbReference>
<dbReference type="SUPFAM" id="SSF57662">
    <property type="entry name" value="Ferredoxin thioredoxin reductase (FTR), catalytic beta chain"/>
    <property type="match status" value="1"/>
</dbReference>
<proteinExistence type="predicted"/>
<dbReference type="InterPro" id="IPR036644">
    <property type="entry name" value="FTR_bsu_sf"/>
</dbReference>
<keyword evidence="2" id="KW-1185">Reference proteome</keyword>
<dbReference type="Gene3D" id="3.90.460.10">
    <property type="entry name" value="Ferredoxin thioredoxin reductase catalytic beta subunit"/>
    <property type="match status" value="1"/>
</dbReference>
<dbReference type="RefSeq" id="WP_051250114.1">
    <property type="nucleotide sequence ID" value="NZ_ATYG01000003.1"/>
</dbReference>
<dbReference type="InterPro" id="IPR036868">
    <property type="entry name" value="TusA-like_sf"/>
</dbReference>
<sequence length="212" mass="25001">MDVKGMFKMMKAFFGDYFRYRQELGRQDQFIKKYAQIKNLKVNPHWMFYTNLKIWLTESEKMFGRRYCPCFEPSGDRELDKKLICPCAFAEEEIKENGTCHCVLFGRQDLSHEDFKKAEAHLMEEYQGVPLNFVNGILDTRKVPVEKKRGLKVPDSLHQVKRALNAIGNKELTVLVEKEQEAENLKKFAELKNLEYQKKETSDGYLVTLKRK</sequence>
<evidence type="ECO:0000313" key="2">
    <source>
        <dbReference type="Proteomes" id="UP000604066"/>
    </source>
</evidence>
<accession>A0ABX2RD25</accession>
<dbReference type="Gene3D" id="3.30.110.40">
    <property type="entry name" value="TusA-like domain"/>
    <property type="match status" value="1"/>
</dbReference>
<dbReference type="Proteomes" id="UP000604066">
    <property type="component" value="Unassembled WGS sequence"/>
</dbReference>